<name>A0ABT3X0D9_9BACL</name>
<evidence type="ECO:0000313" key="1">
    <source>
        <dbReference type="EMBL" id="MCX7570369.1"/>
    </source>
</evidence>
<protein>
    <submittedName>
        <fullName evidence="1">Uncharacterized protein</fullName>
    </submittedName>
</protein>
<gene>
    <name evidence="1" type="ORF">OS242_10375</name>
</gene>
<organism evidence="1 2">
    <name type="scientific">Tumebacillus lacus</name>
    <dbReference type="NCBI Taxonomy" id="2995335"/>
    <lineage>
        <taxon>Bacteria</taxon>
        <taxon>Bacillati</taxon>
        <taxon>Bacillota</taxon>
        <taxon>Bacilli</taxon>
        <taxon>Bacillales</taxon>
        <taxon>Alicyclobacillaceae</taxon>
        <taxon>Tumebacillus</taxon>
    </lineage>
</organism>
<accession>A0ABT3X0D9</accession>
<keyword evidence="2" id="KW-1185">Reference proteome</keyword>
<comment type="caution">
    <text evidence="1">The sequence shown here is derived from an EMBL/GenBank/DDBJ whole genome shotgun (WGS) entry which is preliminary data.</text>
</comment>
<dbReference type="Proteomes" id="UP001208017">
    <property type="component" value="Unassembled WGS sequence"/>
</dbReference>
<sequence length="197" mass="22674">MKLTKELRVILGSEWSEFADAFEQCGYGVYVDGGSVIIRENDEARVIMAPSMGRWLVWSGKGEADYAKTHAEARAIAIRWLENEHGCLYWPKGRGGVFLTQSQMATFSQEWKELFREMAERGYTVRQNHEVTMPGYWALEIRKGETQVIFYLDKSRWVVWVFSAVMNGADVFRTDETAMEFIRDMFAQVEQEEAGAA</sequence>
<evidence type="ECO:0000313" key="2">
    <source>
        <dbReference type="Proteomes" id="UP001208017"/>
    </source>
</evidence>
<dbReference type="EMBL" id="JAPMLT010000004">
    <property type="protein sequence ID" value="MCX7570369.1"/>
    <property type="molecule type" value="Genomic_DNA"/>
</dbReference>
<dbReference type="RefSeq" id="WP_267151614.1">
    <property type="nucleotide sequence ID" value="NZ_JAPMLT010000004.1"/>
</dbReference>
<reference evidence="1 2" key="1">
    <citation type="submission" date="2022-11" db="EMBL/GenBank/DDBJ databases">
        <title>Study of microbial diversity in lake waters.</title>
        <authorList>
            <person name="Zhang J."/>
        </authorList>
    </citation>
    <scope>NUCLEOTIDE SEQUENCE [LARGE SCALE GENOMIC DNA]</scope>
    <source>
        <strain evidence="1 2">DT12</strain>
    </source>
</reference>
<proteinExistence type="predicted"/>